<name>A0A0L6CM19_9MICO</name>
<accession>A0A0L6CM19</accession>
<evidence type="ECO:0000256" key="1">
    <source>
        <dbReference type="SAM" id="Phobius"/>
    </source>
</evidence>
<keyword evidence="1" id="KW-0472">Membrane</keyword>
<proteinExistence type="predicted"/>
<evidence type="ECO:0000313" key="3">
    <source>
        <dbReference type="Proteomes" id="UP000037397"/>
    </source>
</evidence>
<evidence type="ECO:0000313" key="2">
    <source>
        <dbReference type="EMBL" id="KNX38792.1"/>
    </source>
</evidence>
<feature type="transmembrane region" description="Helical" evidence="1">
    <location>
        <begin position="74"/>
        <end position="96"/>
    </location>
</feature>
<reference evidence="3" key="1">
    <citation type="submission" date="2015-03" db="EMBL/GenBank/DDBJ databases">
        <title>Luteipulveratus halotolerans sp. nov., a novel actinobacterium (Dermacoccaceae) from Sarawak, Malaysia.</title>
        <authorList>
            <person name="Juboi H."/>
            <person name="Basik A."/>
            <person name="Shamsul S.S."/>
            <person name="Arnold P."/>
            <person name="Schmitt E.K."/>
            <person name="Sanglier J.-J."/>
            <person name="Yeo T."/>
        </authorList>
    </citation>
    <scope>NUCLEOTIDE SEQUENCE [LARGE SCALE GENOMIC DNA]</scope>
    <source>
        <strain evidence="3">C296001</strain>
    </source>
</reference>
<keyword evidence="1" id="KW-1133">Transmembrane helix</keyword>
<dbReference type="EMBL" id="LAIR01000002">
    <property type="protein sequence ID" value="KNX38792.1"/>
    <property type="molecule type" value="Genomic_DNA"/>
</dbReference>
<keyword evidence="3" id="KW-1185">Reference proteome</keyword>
<dbReference type="Proteomes" id="UP000037397">
    <property type="component" value="Unassembled WGS sequence"/>
</dbReference>
<gene>
    <name evidence="2" type="ORF">VV01_19250</name>
</gene>
<sequence length="98" mass="10659">MLAIAALLLVAALAISLYQVAVNGGVAAMAAQELNKWLDFWDAPNEQIRRSQCEAIINAITKQEHANEKLRVGWLWATAAQTVGLLLALVVVLLLLRP</sequence>
<protein>
    <submittedName>
        <fullName evidence="2">Uncharacterized protein</fullName>
    </submittedName>
</protein>
<comment type="caution">
    <text evidence="2">The sequence shown here is derived from an EMBL/GenBank/DDBJ whole genome shotgun (WGS) entry which is preliminary data.</text>
</comment>
<keyword evidence="1" id="KW-0812">Transmembrane</keyword>
<organism evidence="2 3">
    <name type="scientific">Luteipulveratus halotolerans</name>
    <dbReference type="NCBI Taxonomy" id="1631356"/>
    <lineage>
        <taxon>Bacteria</taxon>
        <taxon>Bacillati</taxon>
        <taxon>Actinomycetota</taxon>
        <taxon>Actinomycetes</taxon>
        <taxon>Micrococcales</taxon>
        <taxon>Dermacoccaceae</taxon>
        <taxon>Luteipulveratus</taxon>
    </lineage>
</organism>
<dbReference type="AlphaFoldDB" id="A0A0L6CM19"/>